<sequence>MVSAALVGVWDVRIKTPIGTLSVMYTFTERNGVLSATATGAHETVPVTDIVCTGEDTVTWRQTVSRPMRLHLRFDIRVDGDRLDGYSRAGRLPRSVVSGVRRR</sequence>
<dbReference type="Proteomes" id="UP000252008">
    <property type="component" value="Unassembled WGS sequence"/>
</dbReference>
<organism evidence="1 2">
    <name type="scientific">Mycolicibacterium parafortuitum</name>
    <name type="common">Mycobacterium parafortuitum</name>
    <dbReference type="NCBI Taxonomy" id="39692"/>
    <lineage>
        <taxon>Bacteria</taxon>
        <taxon>Bacillati</taxon>
        <taxon>Actinomycetota</taxon>
        <taxon>Actinomycetes</taxon>
        <taxon>Mycobacteriales</taxon>
        <taxon>Mycobacteriaceae</taxon>
        <taxon>Mycolicibacterium</taxon>
    </lineage>
</organism>
<proteinExistence type="predicted"/>
<dbReference type="STRING" id="39692.BST38_12470"/>
<dbReference type="EMBL" id="UEGS01000001">
    <property type="protein sequence ID" value="SRX82164.1"/>
    <property type="molecule type" value="Genomic_DNA"/>
</dbReference>
<keyword evidence="2" id="KW-1185">Reference proteome</keyword>
<evidence type="ECO:0000313" key="2">
    <source>
        <dbReference type="Proteomes" id="UP000252008"/>
    </source>
</evidence>
<dbReference type="AlphaFoldDB" id="A0A375YMG7"/>
<protein>
    <submittedName>
        <fullName evidence="1">Uncharacterized protein</fullName>
    </submittedName>
</protein>
<name>A0A375YMG7_MYCPF</name>
<accession>A0A375YMG7</accession>
<evidence type="ECO:0000313" key="1">
    <source>
        <dbReference type="EMBL" id="SRX82164.1"/>
    </source>
</evidence>
<gene>
    <name evidence="1" type="ORF">MPP7335_03924</name>
</gene>
<reference evidence="1 2" key="1">
    <citation type="submission" date="2018-05" db="EMBL/GenBank/DDBJ databases">
        <authorList>
            <consortium name="IHU Genomes"/>
        </authorList>
    </citation>
    <scope>NUCLEOTIDE SEQUENCE [LARGE SCALE GENOMIC DNA]</scope>
    <source>
        <strain evidence="1 2">P7335</strain>
    </source>
</reference>